<evidence type="ECO:0000256" key="13">
    <source>
        <dbReference type="ARBA" id="ARBA00023136"/>
    </source>
</evidence>
<dbReference type="InterPro" id="IPR016483">
    <property type="entry name" value="UCP006404_Pept_M50_CBS"/>
</dbReference>
<dbReference type="AlphaFoldDB" id="A0A562UL58"/>
<evidence type="ECO:0000256" key="2">
    <source>
        <dbReference type="ARBA" id="ARBA00007931"/>
    </source>
</evidence>
<dbReference type="OrthoDB" id="9781963at2"/>
<dbReference type="CDD" id="cd06164">
    <property type="entry name" value="S2P-M50_SpoIVFB_CBS"/>
    <property type="match status" value="1"/>
</dbReference>
<dbReference type="PIRSF" id="PIRSF006404">
    <property type="entry name" value="UCP006404_Pept_M50_CBS"/>
    <property type="match status" value="1"/>
</dbReference>
<evidence type="ECO:0000256" key="4">
    <source>
        <dbReference type="ARBA" id="ARBA00022670"/>
    </source>
</evidence>
<dbReference type="RefSeq" id="WP_147144656.1">
    <property type="nucleotide sequence ID" value="NZ_BAABIJ010000008.1"/>
</dbReference>
<evidence type="ECO:0000256" key="16">
    <source>
        <dbReference type="PIRSR" id="PIRSR006404-2"/>
    </source>
</evidence>
<keyword evidence="21" id="KW-1185">Reference proteome</keyword>
<keyword evidence="13 14" id="KW-0472">Membrane</keyword>
<sequence>MNEETSSTRRPGLRIGRVFGVPVIVSPTWLILAVLVTVIYSDIVQAAVPGISGGLVYVVSFGFVVTLCVSVFLHELGHALVSRHYGIEVRSITLEMLGGHTEMASEAQSPKVEAAVALAGPLVSAVLGVAGVAALALTPPGGLATQFAFQIAASNIIVAVYNALPGMPLDGGRALRALVWAIKGDRHLASRVAGWTGRAVAVATGLGGALLYFCGVVTTIGIVFALLIAGVLWLGATRSIQIGQLGARFHLLDVRSLLRPAAPVTTGTPLAEALRRMREAEAVSVVVVGSNGEPLALLSGPAARAVPEHRRPWIPVDDVSRAITPETAWDPRWRGDEVVDAMRRHHAPEYAVMFGGRFEGLVRASDIADVLDPRRPVPTTGTAAPADTGTVPHRQEDDQT</sequence>
<keyword evidence="6 14" id="KW-0479">Metal-binding</keyword>
<keyword evidence="11 14" id="KW-0482">Metalloprotease</keyword>
<feature type="transmembrane region" description="Helical" evidence="14">
    <location>
        <begin position="210"/>
        <end position="234"/>
    </location>
</feature>
<evidence type="ECO:0000313" key="20">
    <source>
        <dbReference type="EMBL" id="TWJ06351.1"/>
    </source>
</evidence>
<keyword evidence="10 14" id="KW-1133">Transmembrane helix</keyword>
<keyword evidence="8 14" id="KW-0378">Hydrolase</keyword>
<feature type="domain" description="CBS" evidence="18">
    <location>
        <begin position="259"/>
        <end position="297"/>
    </location>
</feature>
<feature type="transmembrane region" description="Helical" evidence="14">
    <location>
        <begin position="46"/>
        <end position="73"/>
    </location>
</feature>
<feature type="transmembrane region" description="Helical" evidence="14">
    <location>
        <begin position="18"/>
        <end position="40"/>
    </location>
</feature>
<dbReference type="GO" id="GO:0046872">
    <property type="term" value="F:metal ion binding"/>
    <property type="evidence" value="ECO:0007669"/>
    <property type="project" value="UniProtKB-UniRule"/>
</dbReference>
<comment type="similarity">
    <text evidence="2 14">Belongs to the peptidase M50B family.</text>
</comment>
<dbReference type="InterPro" id="IPR008915">
    <property type="entry name" value="Peptidase_M50"/>
</dbReference>
<keyword evidence="5 14" id="KW-0812">Transmembrane</keyword>
<protein>
    <recommendedName>
        <fullName evidence="14">Zinc metalloprotease</fullName>
    </recommendedName>
</protein>
<evidence type="ECO:0000256" key="17">
    <source>
        <dbReference type="SAM" id="MobiDB-lite"/>
    </source>
</evidence>
<dbReference type="GO" id="GO:0006508">
    <property type="term" value="P:proteolysis"/>
    <property type="evidence" value="ECO:0007669"/>
    <property type="project" value="UniProtKB-KW"/>
</dbReference>
<feature type="binding site" evidence="16">
    <location>
        <position position="78"/>
    </location>
    <ligand>
        <name>Zn(2+)</name>
        <dbReference type="ChEBI" id="CHEBI:29105"/>
        <note>catalytic</note>
    </ligand>
</feature>
<dbReference type="PANTHER" id="PTHR39188:SF3">
    <property type="entry name" value="STAGE IV SPORULATION PROTEIN FB"/>
    <property type="match status" value="1"/>
</dbReference>
<evidence type="ECO:0000256" key="14">
    <source>
        <dbReference type="PIRNR" id="PIRNR006404"/>
    </source>
</evidence>
<dbReference type="GO" id="GO:0005886">
    <property type="term" value="C:plasma membrane"/>
    <property type="evidence" value="ECO:0007669"/>
    <property type="project" value="UniProtKB-SubCell"/>
</dbReference>
<dbReference type="InterPro" id="IPR046342">
    <property type="entry name" value="CBS_dom_sf"/>
</dbReference>
<evidence type="ECO:0000256" key="10">
    <source>
        <dbReference type="ARBA" id="ARBA00022989"/>
    </source>
</evidence>
<dbReference type="EMBL" id="VLLL01000013">
    <property type="protein sequence ID" value="TWJ06351.1"/>
    <property type="molecule type" value="Genomic_DNA"/>
</dbReference>
<keyword evidence="9 14" id="KW-0862">Zinc</keyword>
<reference evidence="20 21" key="1">
    <citation type="journal article" date="2013" name="Stand. Genomic Sci.">
        <title>Genomic Encyclopedia of Type Strains, Phase I: The one thousand microbial genomes (KMG-I) project.</title>
        <authorList>
            <person name="Kyrpides N.C."/>
            <person name="Woyke T."/>
            <person name="Eisen J.A."/>
            <person name="Garrity G."/>
            <person name="Lilburn T.G."/>
            <person name="Beck B.J."/>
            <person name="Whitman W.B."/>
            <person name="Hugenholtz P."/>
            <person name="Klenk H.P."/>
        </authorList>
    </citation>
    <scope>NUCLEOTIDE SEQUENCE [LARGE SCALE GENOMIC DNA]</scope>
    <source>
        <strain evidence="20 21">DSM 45044</strain>
    </source>
</reference>
<evidence type="ECO:0000256" key="1">
    <source>
        <dbReference type="ARBA" id="ARBA00004651"/>
    </source>
</evidence>
<dbReference type="SUPFAM" id="SSF54631">
    <property type="entry name" value="CBS-domain pair"/>
    <property type="match status" value="1"/>
</dbReference>
<accession>A0A562UL58</accession>
<comment type="cofactor">
    <cofactor evidence="14 16">
        <name>Zn(2+)</name>
        <dbReference type="ChEBI" id="CHEBI:29105"/>
    </cofactor>
    <text evidence="14 16">Binds 1 zinc ion per subunit.</text>
</comment>
<keyword evidence="7" id="KW-0677">Repeat</keyword>
<gene>
    <name evidence="20" type="ORF">LX16_5315</name>
</gene>
<feature type="region of interest" description="Disordered" evidence="17">
    <location>
        <begin position="372"/>
        <end position="400"/>
    </location>
</feature>
<feature type="active site" evidence="15">
    <location>
        <position position="75"/>
    </location>
</feature>
<evidence type="ECO:0000256" key="7">
    <source>
        <dbReference type="ARBA" id="ARBA00022737"/>
    </source>
</evidence>
<dbReference type="Proteomes" id="UP000321617">
    <property type="component" value="Unassembled WGS sequence"/>
</dbReference>
<evidence type="ECO:0000256" key="9">
    <source>
        <dbReference type="ARBA" id="ARBA00022833"/>
    </source>
</evidence>
<feature type="transmembrane region" description="Helical" evidence="14">
    <location>
        <begin position="115"/>
        <end position="137"/>
    </location>
</feature>
<keyword evidence="4 14" id="KW-0645">Protease</keyword>
<dbReference type="PANTHER" id="PTHR39188">
    <property type="entry name" value="MEMBRANE-ASSOCIATED ZINC METALLOPROTEASE M50B"/>
    <property type="match status" value="1"/>
</dbReference>
<dbReference type="Gene3D" id="3.10.580.10">
    <property type="entry name" value="CBS-domain"/>
    <property type="match status" value="1"/>
</dbReference>
<dbReference type="GO" id="GO:0008237">
    <property type="term" value="F:metallopeptidase activity"/>
    <property type="evidence" value="ECO:0007669"/>
    <property type="project" value="UniProtKB-UniRule"/>
</dbReference>
<feature type="binding site" evidence="16">
    <location>
        <position position="74"/>
    </location>
    <ligand>
        <name>Zn(2+)</name>
        <dbReference type="ChEBI" id="CHEBI:29105"/>
        <note>catalytic</note>
    </ligand>
</feature>
<evidence type="ECO:0000256" key="5">
    <source>
        <dbReference type="ARBA" id="ARBA00022692"/>
    </source>
</evidence>
<comment type="caution">
    <text evidence="20">The sequence shown here is derived from an EMBL/GenBank/DDBJ whole genome shotgun (WGS) entry which is preliminary data.</text>
</comment>
<feature type="binding site" evidence="16">
    <location>
        <position position="170"/>
    </location>
    <ligand>
        <name>Zn(2+)</name>
        <dbReference type="ChEBI" id="CHEBI:29105"/>
        <note>catalytic</note>
    </ligand>
</feature>
<feature type="compositionally biased region" description="Low complexity" evidence="17">
    <location>
        <begin position="377"/>
        <end position="392"/>
    </location>
</feature>
<dbReference type="Pfam" id="PF02163">
    <property type="entry name" value="Peptidase_M50"/>
    <property type="match status" value="1"/>
</dbReference>
<proteinExistence type="inferred from homology"/>
<organism evidence="20 21">
    <name type="scientific">Stackebrandtia albiflava</name>
    <dbReference type="NCBI Taxonomy" id="406432"/>
    <lineage>
        <taxon>Bacteria</taxon>
        <taxon>Bacillati</taxon>
        <taxon>Actinomycetota</taxon>
        <taxon>Actinomycetes</taxon>
        <taxon>Glycomycetales</taxon>
        <taxon>Glycomycetaceae</taxon>
        <taxon>Stackebrandtia</taxon>
    </lineage>
</organism>
<evidence type="ECO:0000256" key="8">
    <source>
        <dbReference type="ARBA" id="ARBA00022801"/>
    </source>
</evidence>
<feature type="domain" description="Peptidase M50" evidence="19">
    <location>
        <begin position="63"/>
        <end position="149"/>
    </location>
</feature>
<dbReference type="InterPro" id="IPR000644">
    <property type="entry name" value="CBS_dom"/>
</dbReference>
<keyword evidence="12" id="KW-0129">CBS domain</keyword>
<evidence type="ECO:0000259" key="18">
    <source>
        <dbReference type="Pfam" id="PF00571"/>
    </source>
</evidence>
<evidence type="ECO:0000259" key="19">
    <source>
        <dbReference type="Pfam" id="PF02163"/>
    </source>
</evidence>
<evidence type="ECO:0000256" key="6">
    <source>
        <dbReference type="ARBA" id="ARBA00022723"/>
    </source>
</evidence>
<evidence type="ECO:0000256" key="11">
    <source>
        <dbReference type="ARBA" id="ARBA00023049"/>
    </source>
</evidence>
<evidence type="ECO:0000256" key="12">
    <source>
        <dbReference type="ARBA" id="ARBA00023122"/>
    </source>
</evidence>
<evidence type="ECO:0000256" key="3">
    <source>
        <dbReference type="ARBA" id="ARBA00022475"/>
    </source>
</evidence>
<evidence type="ECO:0000256" key="15">
    <source>
        <dbReference type="PIRSR" id="PIRSR006404-1"/>
    </source>
</evidence>
<dbReference type="Pfam" id="PF00571">
    <property type="entry name" value="CBS"/>
    <property type="match status" value="1"/>
</dbReference>
<name>A0A562UL58_9ACTN</name>
<evidence type="ECO:0000313" key="21">
    <source>
        <dbReference type="Proteomes" id="UP000321617"/>
    </source>
</evidence>
<comment type="subcellular location">
    <subcellularLocation>
        <location evidence="1 14">Cell membrane</location>
        <topology evidence="1 14">Multi-pass membrane protein</topology>
    </subcellularLocation>
</comment>
<keyword evidence="3 14" id="KW-1003">Cell membrane</keyword>
<feature type="transmembrane region" description="Helical" evidence="14">
    <location>
        <begin position="143"/>
        <end position="164"/>
    </location>
</feature>